<evidence type="ECO:0000256" key="1">
    <source>
        <dbReference type="SAM" id="MobiDB-lite"/>
    </source>
</evidence>
<gene>
    <name evidence="2" type="ORF">FNV43_RR12874</name>
</gene>
<accession>A0A8K0H064</accession>
<dbReference type="EMBL" id="VOIH02000006">
    <property type="protein sequence ID" value="KAF3443193.1"/>
    <property type="molecule type" value="Genomic_DNA"/>
</dbReference>
<protein>
    <submittedName>
        <fullName evidence="2">Uncharacterized protein</fullName>
    </submittedName>
</protein>
<organism evidence="2 3">
    <name type="scientific">Rhamnella rubrinervis</name>
    <dbReference type="NCBI Taxonomy" id="2594499"/>
    <lineage>
        <taxon>Eukaryota</taxon>
        <taxon>Viridiplantae</taxon>
        <taxon>Streptophyta</taxon>
        <taxon>Embryophyta</taxon>
        <taxon>Tracheophyta</taxon>
        <taxon>Spermatophyta</taxon>
        <taxon>Magnoliopsida</taxon>
        <taxon>eudicotyledons</taxon>
        <taxon>Gunneridae</taxon>
        <taxon>Pentapetalae</taxon>
        <taxon>rosids</taxon>
        <taxon>fabids</taxon>
        <taxon>Rosales</taxon>
        <taxon>Rhamnaceae</taxon>
        <taxon>rhamnoid group</taxon>
        <taxon>Rhamneae</taxon>
        <taxon>Rhamnella</taxon>
    </lineage>
</organism>
<evidence type="ECO:0000313" key="3">
    <source>
        <dbReference type="Proteomes" id="UP000796880"/>
    </source>
</evidence>
<reference evidence="2" key="1">
    <citation type="submission" date="2020-03" db="EMBL/GenBank/DDBJ databases">
        <title>A high-quality chromosome-level genome assembly of a woody plant with both climbing and erect habits, Rhamnella rubrinervis.</title>
        <authorList>
            <person name="Lu Z."/>
            <person name="Yang Y."/>
            <person name="Zhu X."/>
            <person name="Sun Y."/>
        </authorList>
    </citation>
    <scope>NUCLEOTIDE SEQUENCE</scope>
    <source>
        <strain evidence="2">BYM</strain>
        <tissue evidence="2">Leaf</tissue>
    </source>
</reference>
<proteinExistence type="predicted"/>
<name>A0A8K0H064_9ROSA</name>
<sequence>MLGFWTTSLYTRWPSNDEELAINIQHKPPTQDAPNEHENIADQGIGGQMCTTGTTPQHSESAQPNAPEQECGGEKMDNTGVFEFDDDHERLVALREFSSLIIEEIFEEVLPEKSACFRGMGVVPKPKRSRAIQEAHCERNLKSVRLEKRKIMQLVWNL</sequence>
<dbReference type="Proteomes" id="UP000796880">
    <property type="component" value="Unassembled WGS sequence"/>
</dbReference>
<evidence type="ECO:0000313" key="2">
    <source>
        <dbReference type="EMBL" id="KAF3443193.1"/>
    </source>
</evidence>
<comment type="caution">
    <text evidence="2">The sequence shown here is derived from an EMBL/GenBank/DDBJ whole genome shotgun (WGS) entry which is preliminary data.</text>
</comment>
<dbReference type="AlphaFoldDB" id="A0A8K0H064"/>
<keyword evidence="3" id="KW-1185">Reference proteome</keyword>
<feature type="region of interest" description="Disordered" evidence="1">
    <location>
        <begin position="50"/>
        <end position="74"/>
    </location>
</feature>
<feature type="compositionally biased region" description="Polar residues" evidence="1">
    <location>
        <begin position="50"/>
        <end position="66"/>
    </location>
</feature>